<sequence>MPAQAAMTTHEGEMLASYVVQQLNGVRAAAYGLTDEQVALTPTTSSLSVGGLVKHVTSCATGWLDRAFAAPGTPPEVDPEAARAAYGEEFTVTAADSAASLLAGLEAVIARVEKDVPGLDLTAAVPVPDAPWFPKDLGAWNVRWVLLHLVEEVARHAGHADIIREAIDGATMYELLAGLEGWPETPWLKPWQPATV</sequence>
<evidence type="ECO:0000313" key="1">
    <source>
        <dbReference type="EMBL" id="KNX38319.1"/>
    </source>
</evidence>
<dbReference type="SUPFAM" id="SSF109854">
    <property type="entry name" value="DinB/YfiT-like putative metalloenzymes"/>
    <property type="match status" value="1"/>
</dbReference>
<gene>
    <name evidence="1" type="ORF">VV01_16090</name>
</gene>
<dbReference type="Gene3D" id="1.20.120.450">
    <property type="entry name" value="dinb family like domain"/>
    <property type="match status" value="1"/>
</dbReference>
<dbReference type="EMBL" id="LAIR01000002">
    <property type="protein sequence ID" value="KNX38319.1"/>
    <property type="molecule type" value="Genomic_DNA"/>
</dbReference>
<dbReference type="STRING" id="1631356.VV01_16090"/>
<dbReference type="InterPro" id="IPR034660">
    <property type="entry name" value="DinB/YfiT-like"/>
</dbReference>
<evidence type="ECO:0000313" key="2">
    <source>
        <dbReference type="Proteomes" id="UP000037397"/>
    </source>
</evidence>
<dbReference type="InterPro" id="IPR007061">
    <property type="entry name" value="MST-like"/>
</dbReference>
<dbReference type="AlphaFoldDB" id="A0A0L6CKR3"/>
<dbReference type="Pfam" id="PF04978">
    <property type="entry name" value="MST"/>
    <property type="match status" value="1"/>
</dbReference>
<name>A0A0L6CKR3_9MICO</name>
<keyword evidence="2" id="KW-1185">Reference proteome</keyword>
<organism evidence="1 2">
    <name type="scientific">Luteipulveratus halotolerans</name>
    <dbReference type="NCBI Taxonomy" id="1631356"/>
    <lineage>
        <taxon>Bacteria</taxon>
        <taxon>Bacillati</taxon>
        <taxon>Actinomycetota</taxon>
        <taxon>Actinomycetes</taxon>
        <taxon>Micrococcales</taxon>
        <taxon>Dermacoccaceae</taxon>
        <taxon>Luteipulveratus</taxon>
    </lineage>
</organism>
<dbReference type="PATRIC" id="fig|1631356.3.peg.3193"/>
<accession>A0A0L6CKR3</accession>
<comment type="caution">
    <text evidence="1">The sequence shown here is derived from an EMBL/GenBank/DDBJ whole genome shotgun (WGS) entry which is preliminary data.</text>
</comment>
<dbReference type="Proteomes" id="UP000037397">
    <property type="component" value="Unassembled WGS sequence"/>
</dbReference>
<dbReference type="OrthoDB" id="4548523at2"/>
<proteinExistence type="predicted"/>
<reference evidence="2" key="1">
    <citation type="submission" date="2015-03" db="EMBL/GenBank/DDBJ databases">
        <title>Luteipulveratus halotolerans sp. nov., a novel actinobacterium (Dermacoccaceae) from Sarawak, Malaysia.</title>
        <authorList>
            <person name="Juboi H."/>
            <person name="Basik A."/>
            <person name="Shamsul S.S."/>
            <person name="Arnold P."/>
            <person name="Schmitt E.K."/>
            <person name="Sanglier J.-J."/>
            <person name="Yeo T."/>
        </authorList>
    </citation>
    <scope>NUCLEOTIDE SEQUENCE [LARGE SCALE GENOMIC DNA]</scope>
    <source>
        <strain evidence="2">C296001</strain>
    </source>
</reference>
<evidence type="ECO:0008006" key="3">
    <source>
        <dbReference type="Google" id="ProtNLM"/>
    </source>
</evidence>
<protein>
    <recommendedName>
        <fullName evidence="3">DinB family protein</fullName>
    </recommendedName>
</protein>
<dbReference type="RefSeq" id="WP_050670759.1">
    <property type="nucleotide sequence ID" value="NZ_LAIR01000002.1"/>
</dbReference>